<feature type="transmembrane region" description="Helical" evidence="2">
    <location>
        <begin position="478"/>
        <end position="502"/>
    </location>
</feature>
<feature type="transmembrane region" description="Helical" evidence="2">
    <location>
        <begin position="388"/>
        <end position="407"/>
    </location>
</feature>
<feature type="transmembrane region" description="Helical" evidence="2">
    <location>
        <begin position="419"/>
        <end position="442"/>
    </location>
</feature>
<feature type="transmembrane region" description="Helical" evidence="2">
    <location>
        <begin position="449"/>
        <end position="472"/>
    </location>
</feature>
<dbReference type="SUPFAM" id="SSF110296">
    <property type="entry name" value="Oligoxyloglucan reducing end-specific cellobiohydrolase"/>
    <property type="match status" value="1"/>
</dbReference>
<dbReference type="Gene3D" id="2.130.10.10">
    <property type="entry name" value="YVTN repeat-like/Quinoprotein amine dehydrogenase"/>
    <property type="match status" value="1"/>
</dbReference>
<evidence type="ECO:0000256" key="1">
    <source>
        <dbReference type="SAM" id="MobiDB-lite"/>
    </source>
</evidence>
<reference evidence="3 4" key="1">
    <citation type="submission" date="2024-09" db="EMBL/GenBank/DDBJ databases">
        <authorList>
            <person name="Sun Q."/>
            <person name="Mori K."/>
        </authorList>
    </citation>
    <scope>NUCLEOTIDE SEQUENCE [LARGE SCALE GENOMIC DNA]</scope>
    <source>
        <strain evidence="3 4">JCM 3324</strain>
    </source>
</reference>
<feature type="compositionally biased region" description="Low complexity" evidence="1">
    <location>
        <begin position="88"/>
        <end position="100"/>
    </location>
</feature>
<gene>
    <name evidence="3" type="ORF">ACFFR3_36155</name>
</gene>
<feature type="region of interest" description="Disordered" evidence="1">
    <location>
        <begin position="237"/>
        <end position="257"/>
    </location>
</feature>
<sequence>MLVLLVNDHLLKAAFPGVVTGKLSDVAGLLVAPALVALLLTRPAAALTKRLLHGLDRRLPERLRRFLRRLPGGARSSRGVRSDRRPSHLSGSGHHPSSVGPLRRLSRFVRSGGPWVGSDGVAVVVTGVLFAAVKTTETGAEAASHAWTFLAGPSRVLADPTDLLALPAIALAWWVRAHSLRRPPAARWRFAVTMPLAVLAVTATSAAPPTPYVGSVTVDDQDRIAVHTWPHTVWTSEDGGRTWSESTADKERKGQTAQCVPKQATRCYRVTEDRKGVEQSDDGGSTWRPSWRLSSDDIERLSRRYDDPSGFPTTLAVQARPGGHIVVVAGGPDSVVIRDVSGTWRRVSLPEEAPEVPLRGELVWAWALAACALFGFMGAGLRRYGRTYLGIAAVTCAGFAAALTPWFDYASMPANQEVSMLMGTGGLLAAVLGAPVCLGLAVAGRPRKVPVLTGVLGAPLVYAAVSLPFRAWADGSLASYQIAVALAVLLTAAVLVAGALLVRRDARAEEQRSSAGL</sequence>
<protein>
    <recommendedName>
        <fullName evidence="5">Exo-alpha-sialidase</fullName>
    </recommendedName>
</protein>
<feature type="transmembrane region" description="Helical" evidence="2">
    <location>
        <begin position="363"/>
        <end position="381"/>
    </location>
</feature>
<evidence type="ECO:0000313" key="3">
    <source>
        <dbReference type="EMBL" id="MFB9474957.1"/>
    </source>
</evidence>
<evidence type="ECO:0000313" key="4">
    <source>
        <dbReference type="Proteomes" id="UP001589568"/>
    </source>
</evidence>
<keyword evidence="4" id="KW-1185">Reference proteome</keyword>
<evidence type="ECO:0008006" key="5">
    <source>
        <dbReference type="Google" id="ProtNLM"/>
    </source>
</evidence>
<comment type="caution">
    <text evidence="3">The sequence shown here is derived from an EMBL/GenBank/DDBJ whole genome shotgun (WGS) entry which is preliminary data.</text>
</comment>
<dbReference type="EMBL" id="JBHMCF010000040">
    <property type="protein sequence ID" value="MFB9474957.1"/>
    <property type="molecule type" value="Genomic_DNA"/>
</dbReference>
<name>A0ABV5NXG2_9ACTN</name>
<accession>A0ABV5NXG2</accession>
<organism evidence="3 4">
    <name type="scientific">Nonomuraea salmonea</name>
    <dbReference type="NCBI Taxonomy" id="46181"/>
    <lineage>
        <taxon>Bacteria</taxon>
        <taxon>Bacillati</taxon>
        <taxon>Actinomycetota</taxon>
        <taxon>Actinomycetes</taxon>
        <taxon>Streptosporangiales</taxon>
        <taxon>Streptosporangiaceae</taxon>
        <taxon>Nonomuraea</taxon>
    </lineage>
</organism>
<keyword evidence="2" id="KW-0812">Transmembrane</keyword>
<dbReference type="Proteomes" id="UP001589568">
    <property type="component" value="Unassembled WGS sequence"/>
</dbReference>
<feature type="region of interest" description="Disordered" evidence="1">
    <location>
        <begin position="73"/>
        <end position="100"/>
    </location>
</feature>
<evidence type="ECO:0000256" key="2">
    <source>
        <dbReference type="SAM" id="Phobius"/>
    </source>
</evidence>
<keyword evidence="2" id="KW-0472">Membrane</keyword>
<proteinExistence type="predicted"/>
<dbReference type="InterPro" id="IPR015943">
    <property type="entry name" value="WD40/YVTN_repeat-like_dom_sf"/>
</dbReference>
<dbReference type="RefSeq" id="WP_379484604.1">
    <property type="nucleotide sequence ID" value="NZ_JBHMCF010000040.1"/>
</dbReference>
<keyword evidence="2" id="KW-1133">Transmembrane helix</keyword>